<keyword evidence="4" id="KW-1185">Reference proteome</keyword>
<dbReference type="EMBL" id="JBFOLJ010000010">
    <property type="protein sequence ID" value="KAL2502190.1"/>
    <property type="molecule type" value="Genomic_DNA"/>
</dbReference>
<name>A0ABD1SN97_9LAMI</name>
<reference evidence="4" key="1">
    <citation type="submission" date="2024-07" db="EMBL/GenBank/DDBJ databases">
        <title>Two chromosome-level genome assemblies of Korean endemic species Abeliophyllum distichum and Forsythia ovata (Oleaceae).</title>
        <authorList>
            <person name="Jang H."/>
        </authorList>
    </citation>
    <scope>NUCLEOTIDE SEQUENCE [LARGE SCALE GENOMIC DNA]</scope>
</reference>
<dbReference type="SUPFAM" id="SSF57997">
    <property type="entry name" value="Tropomyosin"/>
    <property type="match status" value="1"/>
</dbReference>
<gene>
    <name evidence="3" type="ORF">Fot_36038</name>
</gene>
<accession>A0ABD1SN97</accession>
<dbReference type="Gene3D" id="1.20.5.340">
    <property type="match status" value="1"/>
</dbReference>
<protein>
    <submittedName>
        <fullName evidence="3">Uncharacterized protein</fullName>
    </submittedName>
</protein>
<evidence type="ECO:0000256" key="1">
    <source>
        <dbReference type="SAM" id="Coils"/>
    </source>
</evidence>
<proteinExistence type="predicted"/>
<evidence type="ECO:0000313" key="4">
    <source>
        <dbReference type="Proteomes" id="UP001604277"/>
    </source>
</evidence>
<organism evidence="3 4">
    <name type="scientific">Forsythia ovata</name>
    <dbReference type="NCBI Taxonomy" id="205694"/>
    <lineage>
        <taxon>Eukaryota</taxon>
        <taxon>Viridiplantae</taxon>
        <taxon>Streptophyta</taxon>
        <taxon>Embryophyta</taxon>
        <taxon>Tracheophyta</taxon>
        <taxon>Spermatophyta</taxon>
        <taxon>Magnoliopsida</taxon>
        <taxon>eudicotyledons</taxon>
        <taxon>Gunneridae</taxon>
        <taxon>Pentapetalae</taxon>
        <taxon>asterids</taxon>
        <taxon>lamiids</taxon>
        <taxon>Lamiales</taxon>
        <taxon>Oleaceae</taxon>
        <taxon>Forsythieae</taxon>
        <taxon>Forsythia</taxon>
    </lineage>
</organism>
<evidence type="ECO:0000313" key="3">
    <source>
        <dbReference type="EMBL" id="KAL2502190.1"/>
    </source>
</evidence>
<feature type="region of interest" description="Disordered" evidence="2">
    <location>
        <begin position="181"/>
        <end position="216"/>
    </location>
</feature>
<sequence length="216" mass="24582">MWPLPSETQSIMKDQDHYKERAAWLHGALNESKKDLKPLTDERDKLKKDLEAVESDMAEFSNRFDLANQAQKITAKALAEANAQMESLTGRITQLEEANAQRERLLDKIFHLEEVAESLRSENLILKTNTEEAVKVEVENFRSRFKFTLNYKNLQAFFVYFGAQQVLAKVKELHPNLELSAIETDYPSPEEVEDGTDQPPADEAEDSADQPPTEGA</sequence>
<dbReference type="AlphaFoldDB" id="A0ABD1SN97"/>
<dbReference type="Proteomes" id="UP001604277">
    <property type="component" value="Unassembled WGS sequence"/>
</dbReference>
<comment type="caution">
    <text evidence="3">The sequence shown here is derived from an EMBL/GenBank/DDBJ whole genome shotgun (WGS) entry which is preliminary data.</text>
</comment>
<keyword evidence="1" id="KW-0175">Coiled coil</keyword>
<evidence type="ECO:0000256" key="2">
    <source>
        <dbReference type="SAM" id="MobiDB-lite"/>
    </source>
</evidence>
<feature type="coiled-coil region" evidence="1">
    <location>
        <begin position="29"/>
        <end position="122"/>
    </location>
</feature>
<feature type="compositionally biased region" description="Acidic residues" evidence="2">
    <location>
        <begin position="188"/>
        <end position="208"/>
    </location>
</feature>